<dbReference type="EMBL" id="JAWMWG010000003">
    <property type="protein sequence ID" value="MEJ6348817.1"/>
    <property type="molecule type" value="Genomic_DNA"/>
</dbReference>
<proteinExistence type="predicted"/>
<keyword evidence="1" id="KW-0732">Signal</keyword>
<feature type="region of interest" description="Disordered" evidence="2">
    <location>
        <begin position="62"/>
        <end position="98"/>
    </location>
</feature>
<dbReference type="InterPro" id="IPR031989">
    <property type="entry name" value="DUF5067"/>
</dbReference>
<name>A0ABU8SHG1_9LACO</name>
<evidence type="ECO:0000313" key="5">
    <source>
        <dbReference type="EMBL" id="MEJ6348817.1"/>
    </source>
</evidence>
<keyword evidence="3" id="KW-0472">Membrane</keyword>
<keyword evidence="3" id="KW-0812">Transmembrane</keyword>
<dbReference type="Proteomes" id="UP001377804">
    <property type="component" value="Unassembled WGS sequence"/>
</dbReference>
<reference evidence="5 6" key="1">
    <citation type="submission" date="2023-10" db="EMBL/GenBank/DDBJ databases">
        <title>Holzapfeliella saturejae sp. nov. isolated from Satureja montana flowers.</title>
        <authorList>
            <person name="Alcantara C."/>
            <person name="Zuniga M."/>
            <person name="Landete J.M."/>
            <person name="Monedero V."/>
        </authorList>
    </citation>
    <scope>NUCLEOTIDE SEQUENCE [LARGE SCALE GENOMIC DNA]</scope>
    <source>
        <strain evidence="5 6">He02</strain>
    </source>
</reference>
<organism evidence="5 6">
    <name type="scientific">Holzapfeliella saturejae</name>
    <dbReference type="NCBI Taxonomy" id="3082953"/>
    <lineage>
        <taxon>Bacteria</taxon>
        <taxon>Bacillati</taxon>
        <taxon>Bacillota</taxon>
        <taxon>Bacilli</taxon>
        <taxon>Lactobacillales</taxon>
        <taxon>Lactobacillaceae</taxon>
        <taxon>Holzapfeliella</taxon>
    </lineage>
</organism>
<dbReference type="InterPro" id="IPR029050">
    <property type="entry name" value="Immunoprotect_excell_Ig-like"/>
</dbReference>
<feature type="transmembrane region" description="Helical" evidence="3">
    <location>
        <begin position="6"/>
        <end position="24"/>
    </location>
</feature>
<sequence length="234" mass="25587">MAYFFALVVLVALVTTIYYIVKLIQDRKNETKDEGIKKKLYISAGVTVVAFLITGITAPKDENKNASNQSSAQSSQSSSNQQSSKTESSSSSSQDTNKVGFSNGVAVLDDVTMEITDHKVIQPGEAGNEYSDKPVFAVWYKVTNKTDKEINPMTAWMSVFNAYQDNDPNKENKLGVSSLPDSRFSDSQMANIKKGGTVENAMAYKLTDTTTPVQLVAKQGFFGGKLGEQTFEIK</sequence>
<evidence type="ECO:0000256" key="1">
    <source>
        <dbReference type="ARBA" id="ARBA00022729"/>
    </source>
</evidence>
<evidence type="ECO:0000256" key="2">
    <source>
        <dbReference type="SAM" id="MobiDB-lite"/>
    </source>
</evidence>
<dbReference type="Gene3D" id="2.60.40.1240">
    <property type="match status" value="1"/>
</dbReference>
<feature type="domain" description="DUF5067" evidence="4">
    <location>
        <begin position="87"/>
        <end position="216"/>
    </location>
</feature>
<keyword evidence="6" id="KW-1185">Reference proteome</keyword>
<accession>A0ABU8SHG1</accession>
<dbReference type="RefSeq" id="WP_339970322.1">
    <property type="nucleotide sequence ID" value="NZ_JAWMWG010000003.1"/>
</dbReference>
<dbReference type="Pfam" id="PF16729">
    <property type="entry name" value="DUF5067"/>
    <property type="match status" value="1"/>
</dbReference>
<evidence type="ECO:0000259" key="4">
    <source>
        <dbReference type="Pfam" id="PF16729"/>
    </source>
</evidence>
<evidence type="ECO:0000256" key="3">
    <source>
        <dbReference type="SAM" id="Phobius"/>
    </source>
</evidence>
<comment type="caution">
    <text evidence="5">The sequence shown here is derived from an EMBL/GenBank/DDBJ whole genome shotgun (WGS) entry which is preliminary data.</text>
</comment>
<feature type="transmembrane region" description="Helical" evidence="3">
    <location>
        <begin position="40"/>
        <end position="58"/>
    </location>
</feature>
<gene>
    <name evidence="5" type="ORF">R4Y45_06255</name>
</gene>
<feature type="compositionally biased region" description="Low complexity" evidence="2">
    <location>
        <begin position="65"/>
        <end position="94"/>
    </location>
</feature>
<keyword evidence="3" id="KW-1133">Transmembrane helix</keyword>
<protein>
    <submittedName>
        <fullName evidence="5">DUF5067 domain-containing protein</fullName>
    </submittedName>
</protein>
<evidence type="ECO:0000313" key="6">
    <source>
        <dbReference type="Proteomes" id="UP001377804"/>
    </source>
</evidence>